<protein>
    <submittedName>
        <fullName evidence="1">Uncharacterized protein</fullName>
    </submittedName>
</protein>
<name>A0A8X6IYE9_9ARAC</name>
<dbReference type="Proteomes" id="UP000886998">
    <property type="component" value="Unassembled WGS sequence"/>
</dbReference>
<proteinExistence type="predicted"/>
<reference evidence="1" key="1">
    <citation type="submission" date="2020-08" db="EMBL/GenBank/DDBJ databases">
        <title>Multicomponent nature underlies the extraordinary mechanical properties of spider dragline silk.</title>
        <authorList>
            <person name="Kono N."/>
            <person name="Nakamura H."/>
            <person name="Mori M."/>
            <person name="Yoshida Y."/>
            <person name="Ohtoshi R."/>
            <person name="Malay A.D."/>
            <person name="Moran D.A.P."/>
            <person name="Tomita M."/>
            <person name="Numata K."/>
            <person name="Arakawa K."/>
        </authorList>
    </citation>
    <scope>NUCLEOTIDE SEQUENCE</scope>
</reference>
<keyword evidence="2" id="KW-1185">Reference proteome</keyword>
<accession>A0A8X6IYE9</accession>
<evidence type="ECO:0000313" key="1">
    <source>
        <dbReference type="EMBL" id="GFS63769.1"/>
    </source>
</evidence>
<dbReference type="AlphaFoldDB" id="A0A8X6IYE9"/>
<evidence type="ECO:0000313" key="2">
    <source>
        <dbReference type="Proteomes" id="UP000886998"/>
    </source>
</evidence>
<sequence length="122" mass="13159">MAMSQPVPFLSCVLTNVAAEGNLSGLLTSFFFRLTGVEKLILASSTISSFLTSCLRKFINNFKIRPSPGVSSLKFLLLSNANNMSSGRQDSKTRHTCPVSALGSPELESSHPVRHIMLGDLS</sequence>
<dbReference type="EMBL" id="BMAV01027952">
    <property type="protein sequence ID" value="GFS63769.1"/>
    <property type="molecule type" value="Genomic_DNA"/>
</dbReference>
<organism evidence="1 2">
    <name type="scientific">Trichonephila inaurata madagascariensis</name>
    <dbReference type="NCBI Taxonomy" id="2747483"/>
    <lineage>
        <taxon>Eukaryota</taxon>
        <taxon>Metazoa</taxon>
        <taxon>Ecdysozoa</taxon>
        <taxon>Arthropoda</taxon>
        <taxon>Chelicerata</taxon>
        <taxon>Arachnida</taxon>
        <taxon>Araneae</taxon>
        <taxon>Araneomorphae</taxon>
        <taxon>Entelegynae</taxon>
        <taxon>Araneoidea</taxon>
        <taxon>Nephilidae</taxon>
        <taxon>Trichonephila</taxon>
        <taxon>Trichonephila inaurata</taxon>
    </lineage>
</organism>
<gene>
    <name evidence="1" type="ORF">TNIN_127391</name>
</gene>
<comment type="caution">
    <text evidence="1">The sequence shown here is derived from an EMBL/GenBank/DDBJ whole genome shotgun (WGS) entry which is preliminary data.</text>
</comment>